<dbReference type="InterPro" id="IPR003700">
    <property type="entry name" value="Pantoate_hydroxy_MeTrfase"/>
</dbReference>
<sequence length="343" mass="37363">MTSMAFHYSPLARSAVRLTNRAFHVSPCKSRMPACVRSYSSYPGPTESSSDHKSRKKVTLTTLERTYRRQVPITVMTAHDYPSAVFVDKSGIDMCLVGDSLAMVALGYDNTNRITLDEMLHHCRAVARGSKHPFLVGDLPFGSYEASPSHALSSSIRMIREGHMEAVKLEGGVEMAETIHKITSVGIPVLGHVGLTPQRAAALGGFRVQGKTMEKAKKLIEDALAVQEAGAFAIVLEAVPEVVAKEITNSLKVPTIGIGAGAGCSGQVLVQLDMLGVYDKLMPKFCKLYAEVGKATIAGLEQYVQEVKNGSFPESGTHTYPMEKGEEEKFLKWISEEKRDCLK</sequence>
<evidence type="ECO:0000256" key="3">
    <source>
        <dbReference type="ARBA" id="ARBA00012618"/>
    </source>
</evidence>
<dbReference type="EMBL" id="KQ257450">
    <property type="protein sequence ID" value="KND05126.1"/>
    <property type="molecule type" value="Genomic_DNA"/>
</dbReference>
<dbReference type="PANTHER" id="PTHR20881:SF0">
    <property type="entry name" value="3-METHYL-2-OXOBUTANOATE HYDROXYMETHYLTRANSFERASE"/>
    <property type="match status" value="1"/>
</dbReference>
<evidence type="ECO:0000313" key="7">
    <source>
        <dbReference type="EMBL" id="KND05126.1"/>
    </source>
</evidence>
<dbReference type="HAMAP" id="MF_00156">
    <property type="entry name" value="PanB"/>
    <property type="match status" value="1"/>
</dbReference>
<dbReference type="SUPFAM" id="SSF51621">
    <property type="entry name" value="Phosphoenolpyruvate/pyruvate domain"/>
    <property type="match status" value="1"/>
</dbReference>
<protein>
    <recommendedName>
        <fullName evidence="3 6">3-methyl-2-oxobutanoate hydroxymethyltransferase</fullName>
        <ecNumber evidence="3 6">2.1.2.11</ecNumber>
    </recommendedName>
</protein>
<dbReference type="EC" id="2.1.2.11" evidence="3 6"/>
<gene>
    <name evidence="7" type="ORF">SPPG_00796</name>
</gene>
<dbReference type="GO" id="GO:0000287">
    <property type="term" value="F:magnesium ion binding"/>
    <property type="evidence" value="ECO:0007669"/>
    <property type="project" value="TreeGrafter"/>
</dbReference>
<dbReference type="FunCoup" id="A0A0L0HUW0">
    <property type="interactions" value="319"/>
</dbReference>
<evidence type="ECO:0000256" key="6">
    <source>
        <dbReference type="RuleBase" id="RU362100"/>
    </source>
</evidence>
<dbReference type="GO" id="GO:0015940">
    <property type="term" value="P:pantothenate biosynthetic process"/>
    <property type="evidence" value="ECO:0007669"/>
    <property type="project" value="UniProtKB-UniPathway"/>
</dbReference>
<comment type="pathway">
    <text evidence="1 6">Cofactor biosynthesis; (R)-pantothenate biosynthesis; (R)-pantoate from 3-methyl-2-oxobutanoate: step 1/2.</text>
</comment>
<reference evidence="7 8" key="1">
    <citation type="submission" date="2009-08" db="EMBL/GenBank/DDBJ databases">
        <title>The Genome Sequence of Spizellomyces punctatus strain DAOM BR117.</title>
        <authorList>
            <consortium name="The Broad Institute Genome Sequencing Platform"/>
            <person name="Russ C."/>
            <person name="Cuomo C."/>
            <person name="Shea T."/>
            <person name="Young S.K."/>
            <person name="Zeng Q."/>
            <person name="Koehrsen M."/>
            <person name="Haas B."/>
            <person name="Borodovsky M."/>
            <person name="Guigo R."/>
            <person name="Alvarado L."/>
            <person name="Berlin A."/>
            <person name="Bochicchio J."/>
            <person name="Borenstein D."/>
            <person name="Chapman S."/>
            <person name="Chen Z."/>
            <person name="Engels R."/>
            <person name="Freedman E."/>
            <person name="Gellesch M."/>
            <person name="Goldberg J."/>
            <person name="Griggs A."/>
            <person name="Gujja S."/>
            <person name="Heiman D."/>
            <person name="Hepburn T."/>
            <person name="Howarth C."/>
            <person name="Jen D."/>
            <person name="Larson L."/>
            <person name="Lewis B."/>
            <person name="Mehta T."/>
            <person name="Park D."/>
            <person name="Pearson M."/>
            <person name="Roberts A."/>
            <person name="Saif S."/>
            <person name="Shenoy N."/>
            <person name="Sisk P."/>
            <person name="Stolte C."/>
            <person name="Sykes S."/>
            <person name="Thomson T."/>
            <person name="Walk T."/>
            <person name="White J."/>
            <person name="Yandava C."/>
            <person name="Burger G."/>
            <person name="Gray M.W."/>
            <person name="Holland P.W.H."/>
            <person name="King N."/>
            <person name="Lang F.B.F."/>
            <person name="Roger A.J."/>
            <person name="Ruiz-Trillo I."/>
            <person name="Lander E."/>
            <person name="Nusbaum C."/>
        </authorList>
    </citation>
    <scope>NUCLEOTIDE SEQUENCE [LARGE SCALE GENOMIC DNA]</scope>
    <source>
        <strain evidence="7 8">DAOM BR117</strain>
    </source>
</reference>
<dbReference type="InParanoid" id="A0A0L0HUW0"/>
<evidence type="ECO:0000256" key="5">
    <source>
        <dbReference type="ARBA" id="ARBA00049172"/>
    </source>
</evidence>
<dbReference type="FunFam" id="3.20.20.60:FF:000003">
    <property type="entry name" value="3-methyl-2-oxobutanoate hydroxymethyltransferase"/>
    <property type="match status" value="1"/>
</dbReference>
<dbReference type="Gene3D" id="3.20.20.60">
    <property type="entry name" value="Phosphoenolpyruvate-binding domains"/>
    <property type="match status" value="1"/>
</dbReference>
<dbReference type="OrthoDB" id="425211at2759"/>
<dbReference type="eggNOG" id="KOG2949">
    <property type="taxonomic scope" value="Eukaryota"/>
</dbReference>
<dbReference type="GO" id="GO:0008168">
    <property type="term" value="F:methyltransferase activity"/>
    <property type="evidence" value="ECO:0007669"/>
    <property type="project" value="UniProtKB-KW"/>
</dbReference>
<keyword evidence="4 6" id="KW-0808">Transferase</keyword>
<comment type="function">
    <text evidence="6">Catalyzes the reversible reaction in which hydroxymethyl group from 5,10-methylenetetrahydrofolate is transferred onto alpha-ketoisovalerate to form ketopantoate.</text>
</comment>
<dbReference type="NCBIfam" id="TIGR00222">
    <property type="entry name" value="panB"/>
    <property type="match status" value="1"/>
</dbReference>
<evidence type="ECO:0000256" key="2">
    <source>
        <dbReference type="ARBA" id="ARBA00008676"/>
    </source>
</evidence>
<dbReference type="GeneID" id="27684504"/>
<dbReference type="Pfam" id="PF02548">
    <property type="entry name" value="Pantoate_transf"/>
    <property type="match status" value="1"/>
</dbReference>
<dbReference type="AlphaFoldDB" id="A0A0L0HUW0"/>
<dbReference type="STRING" id="645134.A0A0L0HUW0"/>
<organism evidence="7 8">
    <name type="scientific">Spizellomyces punctatus (strain DAOM BR117)</name>
    <dbReference type="NCBI Taxonomy" id="645134"/>
    <lineage>
        <taxon>Eukaryota</taxon>
        <taxon>Fungi</taxon>
        <taxon>Fungi incertae sedis</taxon>
        <taxon>Chytridiomycota</taxon>
        <taxon>Chytridiomycota incertae sedis</taxon>
        <taxon>Chytridiomycetes</taxon>
        <taxon>Spizellomycetales</taxon>
        <taxon>Spizellomycetaceae</taxon>
        <taxon>Spizellomyces</taxon>
    </lineage>
</organism>
<dbReference type="GO" id="GO:0005739">
    <property type="term" value="C:mitochondrion"/>
    <property type="evidence" value="ECO:0007669"/>
    <property type="project" value="EnsemblFungi"/>
</dbReference>
<dbReference type="CDD" id="cd06557">
    <property type="entry name" value="KPHMT-like"/>
    <property type="match status" value="1"/>
</dbReference>
<dbReference type="RefSeq" id="XP_016613165.1">
    <property type="nucleotide sequence ID" value="XM_016749127.1"/>
</dbReference>
<evidence type="ECO:0000256" key="1">
    <source>
        <dbReference type="ARBA" id="ARBA00005033"/>
    </source>
</evidence>
<dbReference type="InterPro" id="IPR015813">
    <property type="entry name" value="Pyrv/PenolPyrv_kinase-like_dom"/>
</dbReference>
<dbReference type="Proteomes" id="UP000053201">
    <property type="component" value="Unassembled WGS sequence"/>
</dbReference>
<keyword evidence="8" id="KW-1185">Reference proteome</keyword>
<comment type="catalytic activity">
    <reaction evidence="5 6">
        <text>(6R)-5,10-methylene-5,6,7,8-tetrahydrofolate + 3-methyl-2-oxobutanoate + H2O = 2-dehydropantoate + (6S)-5,6,7,8-tetrahydrofolate</text>
        <dbReference type="Rhea" id="RHEA:11824"/>
        <dbReference type="ChEBI" id="CHEBI:11561"/>
        <dbReference type="ChEBI" id="CHEBI:11851"/>
        <dbReference type="ChEBI" id="CHEBI:15377"/>
        <dbReference type="ChEBI" id="CHEBI:15636"/>
        <dbReference type="ChEBI" id="CHEBI:57453"/>
        <dbReference type="EC" id="2.1.2.11"/>
    </reaction>
</comment>
<accession>A0A0L0HUW0</accession>
<dbReference type="UniPathway" id="UPA00028">
    <property type="reaction ID" value="UER00003"/>
</dbReference>
<evidence type="ECO:0000256" key="4">
    <source>
        <dbReference type="ARBA" id="ARBA00022679"/>
    </source>
</evidence>
<evidence type="ECO:0000313" key="8">
    <source>
        <dbReference type="Proteomes" id="UP000053201"/>
    </source>
</evidence>
<dbReference type="OMA" id="VLVWTDM"/>
<proteinExistence type="inferred from homology"/>
<dbReference type="InterPro" id="IPR040442">
    <property type="entry name" value="Pyrv_kinase-like_dom_sf"/>
</dbReference>
<keyword evidence="6" id="KW-0566">Pantothenate biosynthesis</keyword>
<dbReference type="NCBIfam" id="NF001452">
    <property type="entry name" value="PRK00311.1"/>
    <property type="match status" value="1"/>
</dbReference>
<dbReference type="GO" id="GO:0032259">
    <property type="term" value="P:methylation"/>
    <property type="evidence" value="ECO:0007669"/>
    <property type="project" value="UniProtKB-KW"/>
</dbReference>
<name>A0A0L0HUW0_SPIPD</name>
<dbReference type="PANTHER" id="PTHR20881">
    <property type="entry name" value="3-METHYL-2-OXOBUTANOATE HYDROXYMETHYLTRANSFERASE"/>
    <property type="match status" value="1"/>
</dbReference>
<keyword evidence="7" id="KW-0489">Methyltransferase</keyword>
<dbReference type="GO" id="GO:0003864">
    <property type="term" value="F:3-methyl-2-oxobutanoate hydroxymethyltransferase activity"/>
    <property type="evidence" value="ECO:0007669"/>
    <property type="project" value="UniProtKB-EC"/>
</dbReference>
<dbReference type="VEuPathDB" id="FungiDB:SPPG_00796"/>
<comment type="similarity">
    <text evidence="2 6">Belongs to the PanB family.</text>
</comment>